<dbReference type="InterPro" id="IPR000468">
    <property type="entry name" value="Barstar"/>
</dbReference>
<dbReference type="OrthoDB" id="4793808at2"/>
<accession>A0A3N4PX90</accession>
<dbReference type="Proteomes" id="UP000278351">
    <property type="component" value="Unassembled WGS sequence"/>
</dbReference>
<sequence length="101" mass="11541">MNKRIITLDGNNFSDLAGFYDEVENVLTKDLTWTTGRNFNAFNDLLRGGFGVHEPGEQIMLVWKNSAKSKADLNIPCDGTTVYHVLTDFIKAHWFIEFAER</sequence>
<evidence type="ECO:0000313" key="3">
    <source>
        <dbReference type="EMBL" id="RPE13433.1"/>
    </source>
</evidence>
<protein>
    <submittedName>
        <fullName evidence="3">Barstar (Barnase inhibitor)</fullName>
    </submittedName>
</protein>
<proteinExistence type="inferred from homology"/>
<dbReference type="RefSeq" id="WP_123845951.1">
    <property type="nucleotide sequence ID" value="NZ_RPDH01000001.1"/>
</dbReference>
<comment type="caution">
    <text evidence="3">The sequence shown here is derived from an EMBL/GenBank/DDBJ whole genome shotgun (WGS) entry which is preliminary data.</text>
</comment>
<comment type="similarity">
    <text evidence="1">Belongs to the barstar family.</text>
</comment>
<gene>
    <name evidence="3" type="ORF">EGT74_07910</name>
</gene>
<dbReference type="Gene3D" id="3.30.370.10">
    <property type="entry name" value="Barstar-like"/>
    <property type="match status" value="1"/>
</dbReference>
<dbReference type="Pfam" id="PF01337">
    <property type="entry name" value="Barstar"/>
    <property type="match status" value="1"/>
</dbReference>
<reference evidence="3 4" key="1">
    <citation type="submission" date="2018-11" db="EMBL/GenBank/DDBJ databases">
        <title>Chitinophaga lutea sp.nov., isolate from arsenic contaminated soil.</title>
        <authorList>
            <person name="Zong Y."/>
        </authorList>
    </citation>
    <scope>NUCLEOTIDE SEQUENCE [LARGE SCALE GENOMIC DNA]</scope>
    <source>
        <strain evidence="3 4">ZY74</strain>
    </source>
</reference>
<dbReference type="AlphaFoldDB" id="A0A3N4PX90"/>
<dbReference type="SUPFAM" id="SSF52038">
    <property type="entry name" value="Barstar-related"/>
    <property type="match status" value="1"/>
</dbReference>
<organism evidence="3 4">
    <name type="scientific">Chitinophaga lutea</name>
    <dbReference type="NCBI Taxonomy" id="2488634"/>
    <lineage>
        <taxon>Bacteria</taxon>
        <taxon>Pseudomonadati</taxon>
        <taxon>Bacteroidota</taxon>
        <taxon>Chitinophagia</taxon>
        <taxon>Chitinophagales</taxon>
        <taxon>Chitinophagaceae</taxon>
        <taxon>Chitinophaga</taxon>
    </lineage>
</organism>
<evidence type="ECO:0000313" key="4">
    <source>
        <dbReference type="Proteomes" id="UP000278351"/>
    </source>
</evidence>
<evidence type="ECO:0000259" key="2">
    <source>
        <dbReference type="Pfam" id="PF01337"/>
    </source>
</evidence>
<dbReference type="EMBL" id="RPDH01000001">
    <property type="protein sequence ID" value="RPE13433.1"/>
    <property type="molecule type" value="Genomic_DNA"/>
</dbReference>
<evidence type="ECO:0000256" key="1">
    <source>
        <dbReference type="ARBA" id="ARBA00006845"/>
    </source>
</evidence>
<keyword evidence="4" id="KW-1185">Reference proteome</keyword>
<feature type="domain" description="Barstar (barnase inhibitor)" evidence="2">
    <location>
        <begin position="5"/>
        <end position="73"/>
    </location>
</feature>
<dbReference type="InterPro" id="IPR035905">
    <property type="entry name" value="Barstar-like_sf"/>
</dbReference>
<name>A0A3N4PX90_9BACT</name>